<dbReference type="Proteomes" id="UP000239649">
    <property type="component" value="Unassembled WGS sequence"/>
</dbReference>
<name>A0A2P6V1F3_9CHLO</name>
<evidence type="ECO:0000313" key="4">
    <source>
        <dbReference type="Proteomes" id="UP000239649"/>
    </source>
</evidence>
<dbReference type="OrthoDB" id="331341at2759"/>
<feature type="region of interest" description="Disordered" evidence="1">
    <location>
        <begin position="300"/>
        <end position="328"/>
    </location>
</feature>
<feature type="region of interest" description="Disordered" evidence="1">
    <location>
        <begin position="407"/>
        <end position="462"/>
    </location>
</feature>
<dbReference type="AlphaFoldDB" id="A0A2P6V1F3"/>
<dbReference type="PANTHER" id="PTHR13138:SF3">
    <property type="entry name" value="CD2 ANTIGEN CYTOPLASMIC TAIL-BINDING PROTEIN 2"/>
    <property type="match status" value="1"/>
</dbReference>
<feature type="compositionally biased region" description="Gly residues" evidence="1">
    <location>
        <begin position="317"/>
        <end position="328"/>
    </location>
</feature>
<dbReference type="STRING" id="554055.A0A2P6V1F3"/>
<organism evidence="3 4">
    <name type="scientific">Micractinium conductrix</name>
    <dbReference type="NCBI Taxonomy" id="554055"/>
    <lineage>
        <taxon>Eukaryota</taxon>
        <taxon>Viridiplantae</taxon>
        <taxon>Chlorophyta</taxon>
        <taxon>core chlorophytes</taxon>
        <taxon>Trebouxiophyceae</taxon>
        <taxon>Chlorellales</taxon>
        <taxon>Chlorellaceae</taxon>
        <taxon>Chlorella clade</taxon>
        <taxon>Micractinium</taxon>
    </lineage>
</organism>
<accession>A0A2P6V1F3</accession>
<feature type="region of interest" description="Disordered" evidence="1">
    <location>
        <begin position="222"/>
        <end position="246"/>
    </location>
</feature>
<dbReference type="InterPro" id="IPR041591">
    <property type="entry name" value="OCRE"/>
</dbReference>
<evidence type="ECO:0000256" key="1">
    <source>
        <dbReference type="SAM" id="MobiDB-lite"/>
    </source>
</evidence>
<feature type="compositionally biased region" description="Low complexity" evidence="1">
    <location>
        <begin position="407"/>
        <end position="418"/>
    </location>
</feature>
<feature type="compositionally biased region" description="Low complexity" evidence="1">
    <location>
        <begin position="301"/>
        <end position="316"/>
    </location>
</feature>
<dbReference type="GO" id="GO:0005682">
    <property type="term" value="C:U5 snRNP"/>
    <property type="evidence" value="ECO:0007669"/>
    <property type="project" value="InterPro"/>
</dbReference>
<comment type="caution">
    <text evidence="3">The sequence shown here is derived from an EMBL/GenBank/DDBJ whole genome shotgun (WGS) entry which is preliminary data.</text>
</comment>
<gene>
    <name evidence="3" type="ORF">C2E20_8523</name>
</gene>
<evidence type="ECO:0000313" key="3">
    <source>
        <dbReference type="EMBL" id="PSC67874.1"/>
    </source>
</evidence>
<feature type="domain" description="OCRE" evidence="2">
    <location>
        <begin position="478"/>
        <end position="518"/>
    </location>
</feature>
<dbReference type="PANTHER" id="PTHR13138">
    <property type="entry name" value="PROTEIN LIN1"/>
    <property type="match status" value="1"/>
</dbReference>
<feature type="region of interest" description="Disordered" evidence="1">
    <location>
        <begin position="1"/>
        <end position="48"/>
    </location>
</feature>
<dbReference type="Pfam" id="PF17780">
    <property type="entry name" value="OCRE"/>
    <property type="match status" value="1"/>
</dbReference>
<evidence type="ECO:0000259" key="2">
    <source>
        <dbReference type="Pfam" id="PF17780"/>
    </source>
</evidence>
<keyword evidence="4" id="KW-1185">Reference proteome</keyword>
<protein>
    <recommendedName>
        <fullName evidence="2">OCRE domain-containing protein</fullName>
    </recommendedName>
</protein>
<dbReference type="EMBL" id="LHPF02000046">
    <property type="protein sequence ID" value="PSC67874.1"/>
    <property type="molecule type" value="Genomic_DNA"/>
</dbReference>
<reference evidence="3 4" key="1">
    <citation type="journal article" date="2018" name="Plant J.">
        <title>Genome sequences of Chlorella sorokiniana UTEX 1602 and Micractinium conductrix SAG 241.80: implications to maltose excretion by a green alga.</title>
        <authorList>
            <person name="Arriola M.B."/>
            <person name="Velmurugan N."/>
            <person name="Zhang Y."/>
            <person name="Plunkett M.H."/>
            <person name="Hondzo H."/>
            <person name="Barney B.M."/>
        </authorList>
    </citation>
    <scope>NUCLEOTIDE SEQUENCE [LARGE SCALE GENOMIC DNA]</scope>
    <source>
        <strain evidence="3 4">SAG 241.80</strain>
    </source>
</reference>
<feature type="compositionally biased region" description="Low complexity" evidence="1">
    <location>
        <begin position="437"/>
        <end position="462"/>
    </location>
</feature>
<dbReference type="InterPro" id="IPR039905">
    <property type="entry name" value="CD2BP2/Lin1"/>
</dbReference>
<proteinExistence type="predicted"/>
<sequence>MSSEPTPRSSGKKRVRFSETPPAVREYAVEEEQEAAAGKAAPAGKRRTLDPMEALEGEIMDVCLAEGAAPDAGDAAACAASRAARRRSALLAGFDDGAAGLAEDVESAEAGYEDPEEMFNDAGIPFEPFHLKREREEGYFDEDGNYVEYKVDEEEDAWADELANVEVDEQWLARVMADAAAEGEEPDMQAEEVEGMKRRLVELLLPGENVLQALRRLAAVRAPGSPSGSTFGDQGGSPAGGDPTARHIRALSSQPMPAAVRDKFENLTGLSSTLMYQGLYSVHSMPREALERSILREELAEQGAGQQAQQQHAGSNGAAGSGGGAAAPGAGAGIAAGRNGGSEPGDAGQQLAAQLLAAAGAPAPVGIGNGQNGTVHAAGGEGAAPAPAAAPAVDADLQDMFGDADEAPAAGQAGAAPAAGGGEQEQEVQRDGSGDVAMQDMAQPPAQQQPQAGASGGSMPPAAAAAAAAGGAPVDELDGFTLDTSTGLYYNSALGCYFDSQRQLWGDAASGQWFAFEQGEYRLVTGSS</sequence>